<dbReference type="SUPFAM" id="SSF49785">
    <property type="entry name" value="Galactose-binding domain-like"/>
    <property type="match status" value="1"/>
</dbReference>
<reference evidence="3" key="1">
    <citation type="submission" date="2022-05" db="EMBL/GenBank/DDBJ databases">
        <title>Sphingomonas sp. strain MG17 Genome sequencing and assembly.</title>
        <authorList>
            <person name="Kim I."/>
        </authorList>
    </citation>
    <scope>NUCLEOTIDE SEQUENCE</scope>
    <source>
        <strain evidence="3">MG17</strain>
    </source>
</reference>
<dbReference type="AlphaFoldDB" id="A0A9X2HHG2"/>
<dbReference type="NCBIfam" id="TIGR00976">
    <property type="entry name" value="CocE_NonD"/>
    <property type="match status" value="2"/>
</dbReference>
<evidence type="ECO:0000313" key="3">
    <source>
        <dbReference type="EMBL" id="MCP3730007.1"/>
    </source>
</evidence>
<organism evidence="3 4">
    <name type="scientific">Sphingomonas tagetis</name>
    <dbReference type="NCBI Taxonomy" id="2949092"/>
    <lineage>
        <taxon>Bacteria</taxon>
        <taxon>Pseudomonadati</taxon>
        <taxon>Pseudomonadota</taxon>
        <taxon>Alphaproteobacteria</taxon>
        <taxon>Sphingomonadales</taxon>
        <taxon>Sphingomonadaceae</taxon>
        <taxon>Sphingomonas</taxon>
    </lineage>
</organism>
<evidence type="ECO:0000256" key="1">
    <source>
        <dbReference type="ARBA" id="ARBA00022801"/>
    </source>
</evidence>
<dbReference type="InterPro" id="IPR013736">
    <property type="entry name" value="Xaa-Pro_dipept_C"/>
</dbReference>
<dbReference type="InterPro" id="IPR005674">
    <property type="entry name" value="CocE/Ser_esterase"/>
</dbReference>
<feature type="domain" description="Xaa-Pro dipeptidyl-peptidase C-terminal" evidence="2">
    <location>
        <begin position="307"/>
        <end position="546"/>
    </location>
</feature>
<dbReference type="EMBL" id="JAMLDX010000003">
    <property type="protein sequence ID" value="MCP3730007.1"/>
    <property type="molecule type" value="Genomic_DNA"/>
</dbReference>
<dbReference type="Gene3D" id="3.40.50.1820">
    <property type="entry name" value="alpha/beta hydrolase"/>
    <property type="match status" value="1"/>
</dbReference>
<protein>
    <submittedName>
        <fullName evidence="3">CocE/NonD family hydrolase</fullName>
    </submittedName>
</protein>
<dbReference type="Pfam" id="PF02129">
    <property type="entry name" value="Peptidase_S15"/>
    <property type="match status" value="1"/>
</dbReference>
<dbReference type="Pfam" id="PF08530">
    <property type="entry name" value="PepX_C"/>
    <property type="match status" value="1"/>
</dbReference>
<sequence length="552" mass="61771">MGQVVNGVDDAVMEPGLPPEGRFYPGFNPRRVTADGLTIDYDVAVTLRDGLTIYADIYRPAGVEGPLPAILLWSAYGKHYRWPEPVRRLFTQNAEVSEYAPIEAQDPLTWCPLGYAIVVPDPRGINASEGDATAWSPQEGDDIHDTIEWIAAQQWSNGKVGMGGASYFGIVQWFAGATRPPHLAALMPYDGMSDLYREIVAHGGIPNSGFIGFWNAQTRNSRNRAENWLTAMELHPFFDDYWQSKVPTVERIDVPTYVISCWSDHAVHTRGSLSAFNRLGTGQKWLEVHGRNKWARMYTPESTRRQVAFFDRFLKGIPNEVDDWPKVRLEVREGIEVGEERAEAEWPLARTVYTPLYLDAANLSLDPAPVSTESVVAYDAATGEAGFSHVFERDTELTGYFKLKLWVEAEGADDMDLFAAVQKLDAAGELVNFYYITRFKFGHAAHGWLRVSHRELDAAKSTPWQPYHPHQREERLKPGEIVPVEIEIWPSSTLFRAGEQLRVVVTGSDPFPPSEEPGVAIALHPVTRNAGRHVIHAGGRYDSHILLPVIPG</sequence>
<gene>
    <name evidence="3" type="ORF">M9978_06150</name>
</gene>
<proteinExistence type="predicted"/>
<dbReference type="GO" id="GO:0008239">
    <property type="term" value="F:dipeptidyl-peptidase activity"/>
    <property type="evidence" value="ECO:0007669"/>
    <property type="project" value="InterPro"/>
</dbReference>
<dbReference type="Proteomes" id="UP001139451">
    <property type="component" value="Unassembled WGS sequence"/>
</dbReference>
<dbReference type="Gene3D" id="2.60.120.260">
    <property type="entry name" value="Galactose-binding domain-like"/>
    <property type="match status" value="1"/>
</dbReference>
<dbReference type="InterPro" id="IPR000383">
    <property type="entry name" value="Xaa-Pro-like_dom"/>
</dbReference>
<evidence type="ECO:0000313" key="4">
    <source>
        <dbReference type="Proteomes" id="UP001139451"/>
    </source>
</evidence>
<dbReference type="InterPro" id="IPR029058">
    <property type="entry name" value="AB_hydrolase_fold"/>
</dbReference>
<dbReference type="RefSeq" id="WP_254292120.1">
    <property type="nucleotide sequence ID" value="NZ_JAMLDX010000003.1"/>
</dbReference>
<keyword evidence="1 3" id="KW-0378">Hydrolase</keyword>
<dbReference type="SMART" id="SM00939">
    <property type="entry name" value="PepX_C"/>
    <property type="match status" value="1"/>
</dbReference>
<name>A0A9X2HHG2_9SPHN</name>
<dbReference type="InterPro" id="IPR050585">
    <property type="entry name" value="Xaa-Pro_dipeptidyl-ppase/CocE"/>
</dbReference>
<dbReference type="InterPro" id="IPR008979">
    <property type="entry name" value="Galactose-bd-like_sf"/>
</dbReference>
<dbReference type="SUPFAM" id="SSF53474">
    <property type="entry name" value="alpha/beta-Hydrolases"/>
    <property type="match status" value="1"/>
</dbReference>
<dbReference type="PANTHER" id="PTHR43056:SF10">
    <property type="entry name" value="COCE_NOND FAMILY, PUTATIVE (AFU_ORTHOLOGUE AFUA_7G00600)-RELATED"/>
    <property type="match status" value="1"/>
</dbReference>
<keyword evidence="4" id="KW-1185">Reference proteome</keyword>
<comment type="caution">
    <text evidence="3">The sequence shown here is derived from an EMBL/GenBank/DDBJ whole genome shotgun (WGS) entry which is preliminary data.</text>
</comment>
<accession>A0A9X2HHG2</accession>
<dbReference type="Gene3D" id="1.10.3020.20">
    <property type="match status" value="1"/>
</dbReference>
<evidence type="ECO:0000259" key="2">
    <source>
        <dbReference type="SMART" id="SM00939"/>
    </source>
</evidence>
<dbReference type="PANTHER" id="PTHR43056">
    <property type="entry name" value="PEPTIDASE S9 PROLYL OLIGOPEPTIDASE"/>
    <property type="match status" value="1"/>
</dbReference>